<accession>A0A919P0K3</accession>
<name>A0A919P0K3_9CELL</name>
<dbReference type="AlphaFoldDB" id="A0A919P0K3"/>
<dbReference type="Proteomes" id="UP000632740">
    <property type="component" value="Unassembled WGS sequence"/>
</dbReference>
<gene>
    <name evidence="2" type="ORF">Cch01nite_06460</name>
</gene>
<reference evidence="2" key="1">
    <citation type="submission" date="2021-01" db="EMBL/GenBank/DDBJ databases">
        <title>Whole genome shotgun sequence of Cellulomonas chitinilytica NBRC 110799.</title>
        <authorList>
            <person name="Komaki H."/>
            <person name="Tamura T."/>
        </authorList>
    </citation>
    <scope>NUCLEOTIDE SEQUENCE</scope>
    <source>
        <strain evidence="2">NBRC 110799</strain>
    </source>
</reference>
<evidence type="ECO:0000313" key="2">
    <source>
        <dbReference type="EMBL" id="GIG19922.1"/>
    </source>
</evidence>
<sequence length="391" mass="40018">MHVRLDRRFSTAGFLLALAVTLPAHSLTFAPIAQAGDSVGQYRVIDLGTLGGTFSSPLDINSRGEVTGVTVPLGDGALRGFVWKRGLMTDLGTLGGPQGAGASINAKAQVGGWSDIDVPAPPSIFNETSLFCNPPMTSGEAAVACRASLWQHGRLRDLGTLGGLNSTAWNKGINDRGQVVGAAETAVVDPTSTRGSPQFHAFLWSSGKMSDLGALGNDPDSIATGINERGEVVGLSVADGDTYNGQNVRGFVWAAGRMAALATLGGSHAGPAAINNRGQVVGQSQLPGDAVSHAVLWTHGRANDLGTVPGDVSSAAVDITDQGRIVGQSCASTGACRAALWVHGSAVDLNTLISGSSGWQLTGAAAVNERGQIVGDGIHDGEPHAYLLTRK</sequence>
<dbReference type="EMBL" id="BONK01000002">
    <property type="protein sequence ID" value="GIG19922.1"/>
    <property type="molecule type" value="Genomic_DNA"/>
</dbReference>
<evidence type="ECO:0000313" key="3">
    <source>
        <dbReference type="Proteomes" id="UP000632740"/>
    </source>
</evidence>
<dbReference type="NCBIfam" id="TIGR02913">
    <property type="entry name" value="HAF_rpt"/>
    <property type="match status" value="3"/>
</dbReference>
<dbReference type="RefSeq" id="WP_203748530.1">
    <property type="nucleotide sequence ID" value="NZ_BONK01000002.1"/>
</dbReference>
<keyword evidence="1" id="KW-0732">Signal</keyword>
<proteinExistence type="predicted"/>
<keyword evidence="3" id="KW-1185">Reference proteome</keyword>
<comment type="caution">
    <text evidence="2">The sequence shown here is derived from an EMBL/GenBank/DDBJ whole genome shotgun (WGS) entry which is preliminary data.</text>
</comment>
<protein>
    <recommendedName>
        <fullName evidence="4">HAF repeat-containing protein</fullName>
    </recommendedName>
</protein>
<evidence type="ECO:0000256" key="1">
    <source>
        <dbReference type="SAM" id="SignalP"/>
    </source>
</evidence>
<organism evidence="2 3">
    <name type="scientific">Cellulomonas chitinilytica</name>
    <dbReference type="NCBI Taxonomy" id="398759"/>
    <lineage>
        <taxon>Bacteria</taxon>
        <taxon>Bacillati</taxon>
        <taxon>Actinomycetota</taxon>
        <taxon>Actinomycetes</taxon>
        <taxon>Micrococcales</taxon>
        <taxon>Cellulomonadaceae</taxon>
        <taxon>Cellulomonas</taxon>
    </lineage>
</organism>
<feature type="signal peptide" evidence="1">
    <location>
        <begin position="1"/>
        <end position="35"/>
    </location>
</feature>
<dbReference type="InterPro" id="IPR014262">
    <property type="entry name" value="HAF_rpt"/>
</dbReference>
<evidence type="ECO:0008006" key="4">
    <source>
        <dbReference type="Google" id="ProtNLM"/>
    </source>
</evidence>
<feature type="chain" id="PRO_5037023550" description="HAF repeat-containing protein" evidence="1">
    <location>
        <begin position="36"/>
        <end position="391"/>
    </location>
</feature>